<dbReference type="EMBL" id="JBHUFD010000008">
    <property type="protein sequence ID" value="MFD1874413.1"/>
    <property type="molecule type" value="Genomic_DNA"/>
</dbReference>
<dbReference type="Proteomes" id="UP001597197">
    <property type="component" value="Unassembled WGS sequence"/>
</dbReference>
<name>A0ABW4QXR7_9BACT</name>
<reference evidence="2" key="1">
    <citation type="journal article" date="2019" name="Int. J. Syst. Evol. Microbiol.">
        <title>The Global Catalogue of Microorganisms (GCM) 10K type strain sequencing project: providing services to taxonomists for standard genome sequencing and annotation.</title>
        <authorList>
            <consortium name="The Broad Institute Genomics Platform"/>
            <consortium name="The Broad Institute Genome Sequencing Center for Infectious Disease"/>
            <person name="Wu L."/>
            <person name="Ma J."/>
        </authorList>
    </citation>
    <scope>NUCLEOTIDE SEQUENCE [LARGE SCALE GENOMIC DNA]</scope>
    <source>
        <strain evidence="2">CGMCC 1.15795</strain>
    </source>
</reference>
<gene>
    <name evidence="1" type="ORF">ACFSDX_18355</name>
</gene>
<organism evidence="1 2">
    <name type="scientific">Hymenobacter bucti</name>
    <dbReference type="NCBI Taxonomy" id="1844114"/>
    <lineage>
        <taxon>Bacteria</taxon>
        <taxon>Pseudomonadati</taxon>
        <taxon>Bacteroidota</taxon>
        <taxon>Cytophagia</taxon>
        <taxon>Cytophagales</taxon>
        <taxon>Hymenobacteraceae</taxon>
        <taxon>Hymenobacter</taxon>
    </lineage>
</organism>
<evidence type="ECO:0000313" key="2">
    <source>
        <dbReference type="Proteomes" id="UP001597197"/>
    </source>
</evidence>
<evidence type="ECO:0000313" key="1">
    <source>
        <dbReference type="EMBL" id="MFD1874413.1"/>
    </source>
</evidence>
<comment type="caution">
    <text evidence="1">The sequence shown here is derived from an EMBL/GenBank/DDBJ whole genome shotgun (WGS) entry which is preliminary data.</text>
</comment>
<dbReference type="RefSeq" id="WP_382316197.1">
    <property type="nucleotide sequence ID" value="NZ_JBHUFD010000008.1"/>
</dbReference>
<accession>A0ABW4QXR7</accession>
<proteinExistence type="predicted"/>
<keyword evidence="2" id="KW-1185">Reference proteome</keyword>
<protein>
    <submittedName>
        <fullName evidence="1">Uncharacterized protein</fullName>
    </submittedName>
</protein>
<sequence>MKLPHLSCRVELDSGMAVLLYNALNTVYQELLYRDIDQQRWTTPEALSLKPLAKLTQRMQGLAIMELQPRLPGKHKPHRLRIAFDEMTTIRLYYARLLATLEDNSHDQLLLAGALGRFHQQSTSLESQIHLMPTGGHWR</sequence>